<evidence type="ECO:0000313" key="3">
    <source>
        <dbReference type="Proteomes" id="UP000229901"/>
    </source>
</evidence>
<gene>
    <name evidence="2" type="ORF">COT97_04610</name>
</gene>
<keyword evidence="1" id="KW-0812">Transmembrane</keyword>
<reference evidence="3" key="1">
    <citation type="submission" date="2017-09" db="EMBL/GenBank/DDBJ databases">
        <title>Depth-based differentiation of microbial function through sediment-hosted aquifers and enrichment of novel symbionts in the deep terrestrial subsurface.</title>
        <authorList>
            <person name="Probst A.J."/>
            <person name="Ladd B."/>
            <person name="Jarett J.K."/>
            <person name="Geller-Mcgrath D.E."/>
            <person name="Sieber C.M.K."/>
            <person name="Emerson J.B."/>
            <person name="Anantharaman K."/>
            <person name="Thomas B.C."/>
            <person name="Malmstrom R."/>
            <person name="Stieglmeier M."/>
            <person name="Klingl A."/>
            <person name="Woyke T."/>
            <person name="Ryan C.M."/>
            <person name="Banfield J.F."/>
        </authorList>
    </citation>
    <scope>NUCLEOTIDE SEQUENCE [LARGE SCALE GENOMIC DNA]</scope>
</reference>
<keyword evidence="1" id="KW-1133">Transmembrane helix</keyword>
<organism evidence="2 3">
    <name type="scientific">Candidatus Falkowbacteria bacterium CG10_big_fil_rev_8_21_14_0_10_39_11</name>
    <dbReference type="NCBI Taxonomy" id="1974565"/>
    <lineage>
        <taxon>Bacteria</taxon>
        <taxon>Candidatus Falkowiibacteriota</taxon>
    </lineage>
</organism>
<evidence type="ECO:0008006" key="4">
    <source>
        <dbReference type="Google" id="ProtNLM"/>
    </source>
</evidence>
<evidence type="ECO:0000313" key="2">
    <source>
        <dbReference type="EMBL" id="PIR93808.1"/>
    </source>
</evidence>
<proteinExistence type="predicted"/>
<evidence type="ECO:0000256" key="1">
    <source>
        <dbReference type="SAM" id="Phobius"/>
    </source>
</evidence>
<comment type="caution">
    <text evidence="2">The sequence shown here is derived from an EMBL/GenBank/DDBJ whole genome shotgun (WGS) entry which is preliminary data.</text>
</comment>
<dbReference type="Proteomes" id="UP000229901">
    <property type="component" value="Unassembled WGS sequence"/>
</dbReference>
<protein>
    <recommendedName>
        <fullName evidence="4">DUF4082 domain-containing protein</fullName>
    </recommendedName>
</protein>
<dbReference type="EMBL" id="PFAP01000035">
    <property type="protein sequence ID" value="PIR93808.1"/>
    <property type="molecule type" value="Genomic_DNA"/>
</dbReference>
<accession>A0A2H0V436</accession>
<name>A0A2H0V436_9BACT</name>
<sequence>MKSVLFPTKKQGFTIIEALLAGAVLSLFVATFSTAFIDAQKSVQLAGNRYRADLVAEETFEILRNIRDDAWNEIEFTQTGLQLTAGQYEFLGEGTSDVVDVYTRYLTFSDICRDSSDNLATCPGDHSDVHSKQATVTVSYDKWPGVNIDIVKTKYFTNWGSTNWTQTDWIGGSGQTQWVDTTMYDSSDSINDTIADQISLGQDSDGESAYTWPFDTSTNYTYDNTKIEVTGGYTELINGGGGNSGQTLDDGFEYTTATSFDWTFTTPGNYTYDNTKIEITGGSAELHSGTTTVSGSTTNSEFISNSSGWTFGTWDNGGGEVTPTGTWQSTGGDPAGYVNINVPSNSRNDTVGGFWQQPISITENGATVTCKFDWSVVQWTAPSGMDDYQLYVFLDSAAGAPTIGTQVWASGTRAGTTSWSGIQSIDCSSIASTSGTYYFKLAVWNDSPNANTGPIISGYDNAKVTWEKLVSGSYPTDNSSIYPTVSHSIEDVQSWNSFTETATKNGGEIYYQLSDDNGATWQFWNGSAWAAVVGATDYNIASVVDTNISTFSILNNQISFKAFLSSDGTQLVQLDNVNVGFTPPTPVWSFNTWDVNPGEVTPTGTRQTSNGNPTSFGDIAFIAGSNDQVGGYWEQPFTTTDPNPNVSLDFDYKVLDFNGTPNVAQIRIYIDTASGTPTTQVGSSISVTAEEAWTGASTIDAASAVTTAGTYYLKIAFWLETPPTATGPFQIGFDNVDLQWFVGSYASDSPTINNSTSLSLFIIDSWSGFSEVAIKNGGEIYYQLSDDDGTTWYYWDGAIWSAVVGATDYNTAVDVNFYIDQFSATNQKLMFKAFLVSNGSQFIKLDSVSVSYNLQSLNYYGNRFVIENTIGAGVLSSSSDWIDFRFTAQNTNSVNALRVYLEQEKGISPTYQYGLQSDNAGEPSGAWLGSTNSAYGYYQATTTGWQTISLNENASLTAGTTYHLVILYQVGTINAANSIELRVSQPDNFLEPFDNADNLDQNILTSADSGTTWTPEGWQPIYVLDFIDTTHEGNPYHGLTERQIYGTAFYGEEITIGADSQIVSNVGFFVSKNNEGPADSLHVTLYDVTNATSLATGIIGTDADISSQSYGWQTYTFVNPITLVSGNSYRVFLSSPGSVSQKHYLVKSIYHDNTAVLNGVNFGGNSAYYTASTDSGTSWSSGDDNLDIGGFRFAVTIFEPFGYLISSAYDMGGGMSVQVIEWDENVASCDPNCDIKVQLRSAPDNVGSPGTWTDWFGATGSGTYFTDPNGSLVPIDLNGNQWVQYRVELSSDAGDTPLLEEIRVNYN</sequence>
<keyword evidence="1" id="KW-0472">Membrane</keyword>
<feature type="transmembrane region" description="Helical" evidence="1">
    <location>
        <begin position="12"/>
        <end position="37"/>
    </location>
</feature>